<proteinExistence type="predicted"/>
<evidence type="ECO:0000256" key="1">
    <source>
        <dbReference type="SAM" id="MobiDB-lite"/>
    </source>
</evidence>
<sequence>MTHRPDLKRDALNENAHSSGRPCRIPRHRWQLSRDIVSISPFR</sequence>
<feature type="compositionally biased region" description="Basic and acidic residues" evidence="1">
    <location>
        <begin position="1"/>
        <end position="12"/>
    </location>
</feature>
<reference evidence="2 3" key="1">
    <citation type="submission" date="2014-01" db="EMBL/GenBank/DDBJ databases">
        <authorList>
            <person name="Dobos K."/>
            <person name="Lenaerts A."/>
            <person name="Ordway D."/>
            <person name="DeGroote M.A."/>
            <person name="Parker T."/>
            <person name="Sizemore C."/>
            <person name="Tallon L.J."/>
            <person name="Sadzewicz L.K."/>
            <person name="Sengamalay N."/>
            <person name="Fraser C.M."/>
            <person name="Hine E."/>
            <person name="Shefchek K.A."/>
            <person name="Das S.P."/>
            <person name="Tettelin H."/>
        </authorList>
    </citation>
    <scope>NUCLEOTIDE SEQUENCE [LARGE SCALE GENOMIC DNA]</scope>
    <source>
        <strain evidence="2 3">Harvey</strain>
    </source>
</reference>
<dbReference type="Proteomes" id="UP000020681">
    <property type="component" value="Unassembled WGS sequence"/>
</dbReference>
<evidence type="ECO:0000313" key="3">
    <source>
        <dbReference type="Proteomes" id="UP000020681"/>
    </source>
</evidence>
<gene>
    <name evidence="2" type="ORF">I551_5089</name>
</gene>
<dbReference type="EMBL" id="JAOL01000139">
    <property type="protein sequence ID" value="EUA88455.1"/>
    <property type="molecule type" value="Genomic_DNA"/>
</dbReference>
<accession>A0ABN0QUY1</accession>
<keyword evidence="3" id="KW-1185">Reference proteome</keyword>
<name>A0ABN0QUY1_MYCUL</name>
<protein>
    <submittedName>
        <fullName evidence="2">Uncharacterized protein</fullName>
    </submittedName>
</protein>
<organism evidence="2 3">
    <name type="scientific">Mycobacterium ulcerans str. Harvey</name>
    <dbReference type="NCBI Taxonomy" id="1299332"/>
    <lineage>
        <taxon>Bacteria</taxon>
        <taxon>Bacillati</taxon>
        <taxon>Actinomycetota</taxon>
        <taxon>Actinomycetes</taxon>
        <taxon>Mycobacteriales</taxon>
        <taxon>Mycobacteriaceae</taxon>
        <taxon>Mycobacterium</taxon>
        <taxon>Mycobacterium ulcerans group</taxon>
    </lineage>
</organism>
<feature type="region of interest" description="Disordered" evidence="1">
    <location>
        <begin position="1"/>
        <end position="24"/>
    </location>
</feature>
<evidence type="ECO:0000313" key="2">
    <source>
        <dbReference type="EMBL" id="EUA88455.1"/>
    </source>
</evidence>
<comment type="caution">
    <text evidence="2">The sequence shown here is derived from an EMBL/GenBank/DDBJ whole genome shotgun (WGS) entry which is preliminary data.</text>
</comment>